<dbReference type="OrthoDB" id="9808257at2"/>
<dbReference type="STRING" id="51642.NSMM_800025"/>
<dbReference type="SUPFAM" id="SSF160246">
    <property type="entry name" value="EspE N-terminal domain-like"/>
    <property type="match status" value="1"/>
</dbReference>
<dbReference type="CDD" id="cd05387">
    <property type="entry name" value="BY-kinase"/>
    <property type="match status" value="1"/>
</dbReference>
<dbReference type="SUPFAM" id="SSF52540">
    <property type="entry name" value="P-loop containing nucleoside triphosphate hydrolases"/>
    <property type="match status" value="1"/>
</dbReference>
<sequence length="277" mass="30509">MTKNPISIGSILLDSGKIKASDEDRIIFLQKQKGIRFGDAAKALGLINDDDIQKALSSQFDFPFLAADEDCFSQKLVAAYRPFSSEVESLRVLREQLMLRWFIDDHKTLALVSPDRSEGRSHLAANLAIVFSQLGKRTLLIDADLRQPRQHQLFKLKGVYGLSDVLAGRADLTTITQIPIFRDLSILPAGTLPPNPGELISRGIKNCLQQLQIQFDVILIDTPSAEQGMDAHTVASNCGGALLVARQHHTRLNDLRLLKEILQAGGSQCLGVALVNY</sequence>
<dbReference type="InterPro" id="IPR027417">
    <property type="entry name" value="P-loop_NTPase"/>
</dbReference>
<organism evidence="3 4">
    <name type="scientific">Nitrosomonas mobilis</name>
    <dbReference type="NCBI Taxonomy" id="51642"/>
    <lineage>
        <taxon>Bacteria</taxon>
        <taxon>Pseudomonadati</taxon>
        <taxon>Pseudomonadota</taxon>
        <taxon>Betaproteobacteria</taxon>
        <taxon>Nitrosomonadales</taxon>
        <taxon>Nitrosomonadaceae</taxon>
        <taxon>Nitrosomonas</taxon>
    </lineage>
</organism>
<accession>A0A1G5SJW7</accession>
<name>A0A1G5SJW7_9PROT</name>
<dbReference type="PANTHER" id="PTHR32309">
    <property type="entry name" value="TYROSINE-PROTEIN KINASE"/>
    <property type="match status" value="1"/>
</dbReference>
<dbReference type="EMBL" id="FMWO01000092">
    <property type="protein sequence ID" value="SCZ86831.1"/>
    <property type="molecule type" value="Genomic_DNA"/>
</dbReference>
<dbReference type="InterPro" id="IPR005702">
    <property type="entry name" value="Wzc-like_C"/>
</dbReference>
<evidence type="ECO:0000256" key="2">
    <source>
        <dbReference type="ARBA" id="ARBA00022840"/>
    </source>
</evidence>
<dbReference type="GO" id="GO:0016301">
    <property type="term" value="F:kinase activity"/>
    <property type="evidence" value="ECO:0007669"/>
    <property type="project" value="UniProtKB-KW"/>
</dbReference>
<dbReference type="RefSeq" id="WP_090288093.1">
    <property type="nucleotide sequence ID" value="NZ_FMWO01000092.1"/>
</dbReference>
<dbReference type="NCBIfam" id="TIGR03029">
    <property type="entry name" value="EpsG"/>
    <property type="match status" value="1"/>
</dbReference>
<dbReference type="InterPro" id="IPR037257">
    <property type="entry name" value="T2SS_E_N_sf"/>
</dbReference>
<proteinExistence type="predicted"/>
<keyword evidence="1" id="KW-0547">Nucleotide-binding</keyword>
<keyword evidence="3" id="KW-0808">Transferase</keyword>
<dbReference type="GO" id="GO:0005524">
    <property type="term" value="F:ATP binding"/>
    <property type="evidence" value="ECO:0007669"/>
    <property type="project" value="UniProtKB-KW"/>
</dbReference>
<dbReference type="InterPro" id="IPR017479">
    <property type="entry name" value="Tyr_kinase_chain_length_EpsG"/>
</dbReference>
<dbReference type="Gene3D" id="3.40.50.300">
    <property type="entry name" value="P-loop containing nucleotide triphosphate hydrolases"/>
    <property type="match status" value="1"/>
</dbReference>
<dbReference type="PANTHER" id="PTHR32309:SF31">
    <property type="entry name" value="CAPSULAR EXOPOLYSACCHARIDE FAMILY"/>
    <property type="match status" value="1"/>
</dbReference>
<evidence type="ECO:0000313" key="3">
    <source>
        <dbReference type="EMBL" id="SCZ86831.1"/>
    </source>
</evidence>
<evidence type="ECO:0000313" key="4">
    <source>
        <dbReference type="Proteomes" id="UP000198729"/>
    </source>
</evidence>
<evidence type="ECO:0000256" key="1">
    <source>
        <dbReference type="ARBA" id="ARBA00022741"/>
    </source>
</evidence>
<dbReference type="AlphaFoldDB" id="A0A1G5SJW7"/>
<keyword evidence="3" id="KW-0418">Kinase</keyword>
<dbReference type="Proteomes" id="UP000198729">
    <property type="component" value="Unassembled WGS sequence"/>
</dbReference>
<keyword evidence="4" id="KW-1185">Reference proteome</keyword>
<reference evidence="3 4" key="1">
    <citation type="submission" date="2016-10" db="EMBL/GenBank/DDBJ databases">
        <authorList>
            <person name="de Groot N.N."/>
        </authorList>
    </citation>
    <scope>NUCLEOTIDE SEQUENCE [LARGE SCALE GENOMIC DNA]</scope>
    <source>
        <strain evidence="3">1</strain>
    </source>
</reference>
<protein>
    <submittedName>
        <fullName evidence="3">Chain length determinant protein tyrosine kinase EpsG</fullName>
    </submittedName>
</protein>
<dbReference type="NCBIfam" id="TIGR01007">
    <property type="entry name" value="eps_fam"/>
    <property type="match status" value="1"/>
</dbReference>
<dbReference type="InterPro" id="IPR050445">
    <property type="entry name" value="Bact_polysacc_biosynth/exp"/>
</dbReference>
<gene>
    <name evidence="3" type="ORF">NSMM_800025</name>
</gene>
<keyword evidence="2" id="KW-0067">ATP-binding</keyword>